<sequence>MENIMIPSWQLPLSLSATSGCAISVLWTLESQGIAVRPAAPNAAFAPFAAAVDVDVKAVKRDRNAGMGHTRRIDAVYVPGSLAWSPPI</sequence>
<dbReference type="EMBL" id="JBHSNS010000001">
    <property type="protein sequence ID" value="MFC5728023.1"/>
    <property type="molecule type" value="Genomic_DNA"/>
</dbReference>
<accession>A0ABW0ZCU8</accession>
<evidence type="ECO:0000313" key="1">
    <source>
        <dbReference type="EMBL" id="MFC5728023.1"/>
    </source>
</evidence>
<reference evidence="2" key="1">
    <citation type="journal article" date="2019" name="Int. J. Syst. Evol. Microbiol.">
        <title>The Global Catalogue of Microorganisms (GCM) 10K type strain sequencing project: providing services to taxonomists for standard genome sequencing and annotation.</title>
        <authorList>
            <consortium name="The Broad Institute Genomics Platform"/>
            <consortium name="The Broad Institute Genome Sequencing Center for Infectious Disease"/>
            <person name="Wu L."/>
            <person name="Ma J."/>
        </authorList>
    </citation>
    <scope>NUCLEOTIDE SEQUENCE [LARGE SCALE GENOMIC DNA]</scope>
    <source>
        <strain evidence="2">YIM 94188</strain>
    </source>
</reference>
<dbReference type="Proteomes" id="UP001596072">
    <property type="component" value="Unassembled WGS sequence"/>
</dbReference>
<organism evidence="1 2">
    <name type="scientific">Nocardioides vastitatis</name>
    <dbReference type="NCBI Taxonomy" id="2568655"/>
    <lineage>
        <taxon>Bacteria</taxon>
        <taxon>Bacillati</taxon>
        <taxon>Actinomycetota</taxon>
        <taxon>Actinomycetes</taxon>
        <taxon>Propionibacteriales</taxon>
        <taxon>Nocardioidaceae</taxon>
        <taxon>Nocardioides</taxon>
    </lineage>
</organism>
<evidence type="ECO:0000313" key="2">
    <source>
        <dbReference type="Proteomes" id="UP001596072"/>
    </source>
</evidence>
<evidence type="ECO:0008006" key="3">
    <source>
        <dbReference type="Google" id="ProtNLM"/>
    </source>
</evidence>
<name>A0ABW0ZCU8_9ACTN</name>
<comment type="caution">
    <text evidence="1">The sequence shown here is derived from an EMBL/GenBank/DDBJ whole genome shotgun (WGS) entry which is preliminary data.</text>
</comment>
<proteinExistence type="predicted"/>
<protein>
    <recommendedName>
        <fullName evidence="3">DJ-1/PfpI domain-containing protein</fullName>
    </recommendedName>
</protein>
<gene>
    <name evidence="1" type="ORF">ACFPQB_03780</name>
</gene>
<keyword evidence="2" id="KW-1185">Reference proteome</keyword>
<dbReference type="RefSeq" id="WP_136436232.1">
    <property type="nucleotide sequence ID" value="NZ_JBHSNS010000001.1"/>
</dbReference>